<feature type="signal peptide" evidence="1">
    <location>
        <begin position="1"/>
        <end position="22"/>
    </location>
</feature>
<sequence>MLVRRLLIIKTVLVFYSNGCITSPDMEDDELTTETTILTTETTSISTISTSIGSTTMATSTTTSSTAISTTPVPCTTTCNLPMTVGFDWVGTGGCSEDYTLRDYAVPIFTLRTVMGECTLSITCPSGSFSYGEEVRAFLCYN</sequence>
<reference evidence="2 3" key="1">
    <citation type="journal article" date="2017" name="Curr. Biol.">
        <title>Genome architecture and evolution of a unichromosomal asexual nematode.</title>
        <authorList>
            <person name="Fradin H."/>
            <person name="Zegar C."/>
            <person name="Gutwein M."/>
            <person name="Lucas J."/>
            <person name="Kovtun M."/>
            <person name="Corcoran D."/>
            <person name="Baugh L.R."/>
            <person name="Kiontke K."/>
            <person name="Gunsalus K."/>
            <person name="Fitch D.H."/>
            <person name="Piano F."/>
        </authorList>
    </citation>
    <scope>NUCLEOTIDE SEQUENCE [LARGE SCALE GENOMIC DNA]</scope>
    <source>
        <strain evidence="2">PF1309</strain>
    </source>
</reference>
<evidence type="ECO:0000313" key="3">
    <source>
        <dbReference type="Proteomes" id="UP000218231"/>
    </source>
</evidence>
<evidence type="ECO:0000313" key="2">
    <source>
        <dbReference type="EMBL" id="PAV85484.1"/>
    </source>
</evidence>
<feature type="chain" id="PRO_5012019487" description="SUEL-type lectin domain-containing protein" evidence="1">
    <location>
        <begin position="23"/>
        <end position="142"/>
    </location>
</feature>
<evidence type="ECO:0008006" key="4">
    <source>
        <dbReference type="Google" id="ProtNLM"/>
    </source>
</evidence>
<accession>A0A2A2LH41</accession>
<keyword evidence="3" id="KW-1185">Reference proteome</keyword>
<name>A0A2A2LH41_9BILA</name>
<dbReference type="AlphaFoldDB" id="A0A2A2LH41"/>
<gene>
    <name evidence="2" type="ORF">WR25_21291</name>
</gene>
<protein>
    <recommendedName>
        <fullName evidence="4">SUEL-type lectin domain-containing protein</fullName>
    </recommendedName>
</protein>
<dbReference type="Proteomes" id="UP000218231">
    <property type="component" value="Unassembled WGS sequence"/>
</dbReference>
<comment type="caution">
    <text evidence="2">The sequence shown here is derived from an EMBL/GenBank/DDBJ whole genome shotgun (WGS) entry which is preliminary data.</text>
</comment>
<evidence type="ECO:0000256" key="1">
    <source>
        <dbReference type="SAM" id="SignalP"/>
    </source>
</evidence>
<dbReference type="EMBL" id="LIAE01006764">
    <property type="protein sequence ID" value="PAV85484.1"/>
    <property type="molecule type" value="Genomic_DNA"/>
</dbReference>
<proteinExistence type="predicted"/>
<keyword evidence="1" id="KW-0732">Signal</keyword>
<organism evidence="2 3">
    <name type="scientific">Diploscapter pachys</name>
    <dbReference type="NCBI Taxonomy" id="2018661"/>
    <lineage>
        <taxon>Eukaryota</taxon>
        <taxon>Metazoa</taxon>
        <taxon>Ecdysozoa</taxon>
        <taxon>Nematoda</taxon>
        <taxon>Chromadorea</taxon>
        <taxon>Rhabditida</taxon>
        <taxon>Rhabditina</taxon>
        <taxon>Rhabditomorpha</taxon>
        <taxon>Rhabditoidea</taxon>
        <taxon>Rhabditidae</taxon>
        <taxon>Diploscapter</taxon>
    </lineage>
</organism>